<dbReference type="OrthoDB" id="10060256at2759"/>
<comment type="caution">
    <text evidence="2">The sequence shown here is derived from an EMBL/GenBank/DDBJ whole genome shotgun (WGS) entry which is preliminary data.</text>
</comment>
<feature type="signal peptide" evidence="1">
    <location>
        <begin position="1"/>
        <end position="23"/>
    </location>
</feature>
<proteinExistence type="predicted"/>
<evidence type="ECO:0000313" key="3">
    <source>
        <dbReference type="Proteomes" id="UP000663852"/>
    </source>
</evidence>
<name>A0A814F6F9_ADIRI</name>
<feature type="chain" id="PRO_5032568972" evidence="1">
    <location>
        <begin position="24"/>
        <end position="114"/>
    </location>
</feature>
<dbReference type="AlphaFoldDB" id="A0A814F6F9"/>
<gene>
    <name evidence="2" type="ORF">EDS130_LOCUS13750</name>
</gene>
<evidence type="ECO:0000313" key="2">
    <source>
        <dbReference type="EMBL" id="CAF0978622.1"/>
    </source>
</evidence>
<sequence>MSSLRFIAFVCFIFLAISDCTHGLRCYKCTNCNNPFKSNASMEVETNDTRASCTKTTTRNFGTARDISLTCVETNVKGIGTWCCKNDLCNEATSTLSSFHFGIVLFVLAISMLF</sequence>
<accession>A0A814F6F9</accession>
<keyword evidence="1" id="KW-0732">Signal</keyword>
<reference evidence="2" key="1">
    <citation type="submission" date="2021-02" db="EMBL/GenBank/DDBJ databases">
        <authorList>
            <person name="Nowell W R."/>
        </authorList>
    </citation>
    <scope>NUCLEOTIDE SEQUENCE</scope>
</reference>
<protein>
    <submittedName>
        <fullName evidence="2">Uncharacterized protein</fullName>
    </submittedName>
</protein>
<dbReference type="Proteomes" id="UP000663852">
    <property type="component" value="Unassembled WGS sequence"/>
</dbReference>
<organism evidence="2 3">
    <name type="scientific">Adineta ricciae</name>
    <name type="common">Rotifer</name>
    <dbReference type="NCBI Taxonomy" id="249248"/>
    <lineage>
        <taxon>Eukaryota</taxon>
        <taxon>Metazoa</taxon>
        <taxon>Spiralia</taxon>
        <taxon>Gnathifera</taxon>
        <taxon>Rotifera</taxon>
        <taxon>Eurotatoria</taxon>
        <taxon>Bdelloidea</taxon>
        <taxon>Adinetida</taxon>
        <taxon>Adinetidae</taxon>
        <taxon>Adineta</taxon>
    </lineage>
</organism>
<dbReference type="EMBL" id="CAJNOJ010000055">
    <property type="protein sequence ID" value="CAF0978622.1"/>
    <property type="molecule type" value="Genomic_DNA"/>
</dbReference>
<evidence type="ECO:0000256" key="1">
    <source>
        <dbReference type="SAM" id="SignalP"/>
    </source>
</evidence>